<organism evidence="1 2">
    <name type="scientific">Bremerella volcania</name>
    <dbReference type="NCBI Taxonomy" id="2527984"/>
    <lineage>
        <taxon>Bacteria</taxon>
        <taxon>Pseudomonadati</taxon>
        <taxon>Planctomycetota</taxon>
        <taxon>Planctomycetia</taxon>
        <taxon>Pirellulales</taxon>
        <taxon>Pirellulaceae</taxon>
        <taxon>Bremerella</taxon>
    </lineage>
</organism>
<protein>
    <submittedName>
        <fullName evidence="1">Uncharacterized protein</fullName>
    </submittedName>
</protein>
<gene>
    <name evidence="1" type="ORF">Pan97_00500</name>
</gene>
<dbReference type="AlphaFoldDB" id="A0A518C1J2"/>
<dbReference type="Proteomes" id="UP000318626">
    <property type="component" value="Chromosome"/>
</dbReference>
<evidence type="ECO:0000313" key="1">
    <source>
        <dbReference type="EMBL" id="QDU73083.1"/>
    </source>
</evidence>
<keyword evidence="2" id="KW-1185">Reference proteome</keyword>
<name>A0A518C1J2_9BACT</name>
<accession>A0A518C1J2</accession>
<dbReference type="EMBL" id="CP036289">
    <property type="protein sequence ID" value="QDU73083.1"/>
    <property type="molecule type" value="Genomic_DNA"/>
</dbReference>
<evidence type="ECO:0000313" key="2">
    <source>
        <dbReference type="Proteomes" id="UP000318626"/>
    </source>
</evidence>
<sequence>MQTPRIIVQRLHTVWTKASRGGQGAVRRNALPHACALPLDAFAAEISLHRVSFLEESDFQPQERIEPISSLEERSLPGLSVSADVERLIVRHPKDPRSLANGTSAYPHEGVGFTISLDEWGQVEFNARYSDWDTGTWWYERSIYNVGWFSREETDRFTTSRPTQRTVERAMLR</sequence>
<reference evidence="2" key="1">
    <citation type="submission" date="2019-02" db="EMBL/GenBank/DDBJ databases">
        <title>Deep-cultivation of Planctomycetes and their phenomic and genomic characterization uncovers novel biology.</title>
        <authorList>
            <person name="Wiegand S."/>
            <person name="Jogler M."/>
            <person name="Boedeker C."/>
            <person name="Pinto D."/>
            <person name="Vollmers J."/>
            <person name="Rivas-Marin E."/>
            <person name="Kohn T."/>
            <person name="Peeters S.H."/>
            <person name="Heuer A."/>
            <person name="Rast P."/>
            <person name="Oberbeckmann S."/>
            <person name="Bunk B."/>
            <person name="Jeske O."/>
            <person name="Meyerdierks A."/>
            <person name="Storesund J.E."/>
            <person name="Kallscheuer N."/>
            <person name="Luecker S."/>
            <person name="Lage O.M."/>
            <person name="Pohl T."/>
            <person name="Merkel B.J."/>
            <person name="Hornburger P."/>
            <person name="Mueller R.-W."/>
            <person name="Bruemmer F."/>
            <person name="Labrenz M."/>
            <person name="Spormann A.M."/>
            <person name="Op den Camp H."/>
            <person name="Overmann J."/>
            <person name="Amann R."/>
            <person name="Jetten M.S.M."/>
            <person name="Mascher T."/>
            <person name="Medema M.H."/>
            <person name="Devos D.P."/>
            <person name="Kaster A.-K."/>
            <person name="Ovreas L."/>
            <person name="Rohde M."/>
            <person name="Galperin M.Y."/>
            <person name="Jogler C."/>
        </authorList>
    </citation>
    <scope>NUCLEOTIDE SEQUENCE [LARGE SCALE GENOMIC DNA]</scope>
    <source>
        <strain evidence="2">Pan97</strain>
    </source>
</reference>
<dbReference type="KEGG" id="bvo:Pan97_00500"/>
<proteinExistence type="predicted"/>